<gene>
    <name evidence="5" type="ORF">LR394_27680</name>
</gene>
<feature type="transmembrane region" description="Helical" evidence="4">
    <location>
        <begin position="44"/>
        <end position="65"/>
    </location>
</feature>
<comment type="caution">
    <text evidence="5">The sequence shown here is derived from an EMBL/GenBank/DDBJ whole genome shotgun (WGS) entry which is preliminary data.</text>
</comment>
<comment type="similarity">
    <text evidence="1">Belongs to the UPF0749 family.</text>
</comment>
<sequence length="294" mass="31292">MAPASDDSVEVHSHGRSRTAPPDPHLPLAGTAHPVVRRPRRTRVGAFGVGAVLVVAGLLFSTSAYTSHGTQLRSERASLADLLQAENERVQEQSARVAELNEQVKADTAAAALSDATIRDLEQGSSDVEAEAGLVPVSGPGLTITLDDAPRDSSVPSQARPDDLVVHQQDVQAVVNALWAGGAEAMMLMDQRVISTSAVRCVGNTLILQGRVYSPPYVIRAIGDVEAMRTAVDDSPQINIYLQYVASLRLGWDVEQVQKLDFPSYQGSLSLSHARVAGAEPTTARETTDSPQES</sequence>
<dbReference type="Gene3D" id="3.30.70.1880">
    <property type="entry name" value="Protein of unknown function DUF881"/>
    <property type="match status" value="1"/>
</dbReference>
<dbReference type="GO" id="GO:0005886">
    <property type="term" value="C:plasma membrane"/>
    <property type="evidence" value="ECO:0007669"/>
    <property type="project" value="TreeGrafter"/>
</dbReference>
<dbReference type="PANTHER" id="PTHR37313:SF4">
    <property type="entry name" value="CONSERVED MEMBRANE PROTEIN-RELATED"/>
    <property type="match status" value="1"/>
</dbReference>
<keyword evidence="4" id="KW-0472">Membrane</keyword>
<dbReference type="RefSeq" id="WP_231447435.1">
    <property type="nucleotide sequence ID" value="NZ_JAJOMB010000017.1"/>
</dbReference>
<dbReference type="EMBL" id="JAJOMB010000017">
    <property type="protein sequence ID" value="MCD5314691.1"/>
    <property type="molecule type" value="Genomic_DNA"/>
</dbReference>
<dbReference type="PANTHER" id="PTHR37313">
    <property type="entry name" value="UPF0749 PROTEIN RV1825"/>
    <property type="match status" value="1"/>
</dbReference>
<keyword evidence="6" id="KW-1185">Reference proteome</keyword>
<evidence type="ECO:0000256" key="4">
    <source>
        <dbReference type="SAM" id="Phobius"/>
    </source>
</evidence>
<dbReference type="Pfam" id="PF05949">
    <property type="entry name" value="DUF881"/>
    <property type="match status" value="1"/>
</dbReference>
<evidence type="ECO:0000256" key="2">
    <source>
        <dbReference type="SAM" id="Coils"/>
    </source>
</evidence>
<proteinExistence type="inferred from homology"/>
<keyword evidence="4" id="KW-0812">Transmembrane</keyword>
<evidence type="ECO:0000256" key="1">
    <source>
        <dbReference type="ARBA" id="ARBA00009108"/>
    </source>
</evidence>
<dbReference type="Proteomes" id="UP001138997">
    <property type="component" value="Unassembled WGS sequence"/>
</dbReference>
<accession>A0A9X1NK72</accession>
<dbReference type="InterPro" id="IPR010273">
    <property type="entry name" value="DUF881"/>
</dbReference>
<keyword evidence="2" id="KW-0175">Coiled coil</keyword>
<feature type="region of interest" description="Disordered" evidence="3">
    <location>
        <begin position="1"/>
        <end position="33"/>
    </location>
</feature>
<keyword evidence="4" id="KW-1133">Transmembrane helix</keyword>
<dbReference type="AlphaFoldDB" id="A0A9X1NK72"/>
<reference evidence="5" key="1">
    <citation type="submission" date="2021-11" db="EMBL/GenBank/DDBJ databases">
        <title>Streptomyces corallinus and Kineosporia corallina sp. nov., two new coral-derived marine actinobacteria.</title>
        <authorList>
            <person name="Buangrab K."/>
            <person name="Sutthacheep M."/>
            <person name="Yeemin T."/>
            <person name="Harunari E."/>
            <person name="Igarashi Y."/>
            <person name="Sripreechasak P."/>
            <person name="Kanchanasin P."/>
            <person name="Tanasupawat S."/>
            <person name="Phongsopitanun W."/>
        </authorList>
    </citation>
    <scope>NUCLEOTIDE SEQUENCE</scope>
    <source>
        <strain evidence="5">JCM 31032</strain>
    </source>
</reference>
<organism evidence="5 6">
    <name type="scientific">Kineosporia babensis</name>
    <dbReference type="NCBI Taxonomy" id="499548"/>
    <lineage>
        <taxon>Bacteria</taxon>
        <taxon>Bacillati</taxon>
        <taxon>Actinomycetota</taxon>
        <taxon>Actinomycetes</taxon>
        <taxon>Kineosporiales</taxon>
        <taxon>Kineosporiaceae</taxon>
        <taxon>Kineosporia</taxon>
    </lineage>
</organism>
<evidence type="ECO:0000313" key="6">
    <source>
        <dbReference type="Proteomes" id="UP001138997"/>
    </source>
</evidence>
<protein>
    <submittedName>
        <fullName evidence="5">DUF881 domain-containing protein</fullName>
    </submittedName>
</protein>
<evidence type="ECO:0000256" key="3">
    <source>
        <dbReference type="SAM" id="MobiDB-lite"/>
    </source>
</evidence>
<evidence type="ECO:0000313" key="5">
    <source>
        <dbReference type="EMBL" id="MCD5314691.1"/>
    </source>
</evidence>
<name>A0A9X1NK72_9ACTN</name>
<feature type="coiled-coil region" evidence="2">
    <location>
        <begin position="80"/>
        <end position="110"/>
    </location>
</feature>